<dbReference type="Gene3D" id="1.20.1530.20">
    <property type="match status" value="1"/>
</dbReference>
<dbReference type="PANTHER" id="PTHR43562">
    <property type="entry name" value="NAPA-TYPE SODIUM/HYDROGEN ANTIPORTER"/>
    <property type="match status" value="1"/>
</dbReference>
<evidence type="ECO:0000256" key="1">
    <source>
        <dbReference type="ARBA" id="ARBA00004141"/>
    </source>
</evidence>
<feature type="chain" id="PRO_5022880028" evidence="11">
    <location>
        <begin position="31"/>
        <end position="502"/>
    </location>
</feature>
<feature type="signal peptide" evidence="11">
    <location>
        <begin position="1"/>
        <end position="30"/>
    </location>
</feature>
<dbReference type="GO" id="GO:1902600">
    <property type="term" value="P:proton transmembrane transport"/>
    <property type="evidence" value="ECO:0007669"/>
    <property type="project" value="InterPro"/>
</dbReference>
<evidence type="ECO:0000256" key="7">
    <source>
        <dbReference type="ARBA" id="ARBA00023065"/>
    </source>
</evidence>
<protein>
    <submittedName>
        <fullName evidence="13">High-affinity Na(+)/H(+) antiporter NhaS3</fullName>
    </submittedName>
</protein>
<dbReference type="OrthoDB" id="9793589at2"/>
<dbReference type="GO" id="GO:0006814">
    <property type="term" value="P:sodium ion transport"/>
    <property type="evidence" value="ECO:0007669"/>
    <property type="project" value="UniProtKB-KW"/>
</dbReference>
<keyword evidence="9" id="KW-0739">Sodium transport</keyword>
<keyword evidence="5 10" id="KW-1133">Transmembrane helix</keyword>
<feature type="transmembrane region" description="Helical" evidence="10">
    <location>
        <begin position="136"/>
        <end position="156"/>
    </location>
</feature>
<evidence type="ECO:0000259" key="12">
    <source>
        <dbReference type="Pfam" id="PF00999"/>
    </source>
</evidence>
<name>A0A5B9W208_9BACT</name>
<dbReference type="KEGG" id="agv:OJF2_25680"/>
<evidence type="ECO:0000313" key="13">
    <source>
        <dbReference type="EMBL" id="QEH34035.1"/>
    </source>
</evidence>
<keyword evidence="8 10" id="KW-0472">Membrane</keyword>
<dbReference type="InterPro" id="IPR006153">
    <property type="entry name" value="Cation/H_exchanger_TM"/>
</dbReference>
<reference evidence="13 14" key="1">
    <citation type="submission" date="2019-08" db="EMBL/GenBank/DDBJ databases">
        <title>Deep-cultivation of Planctomycetes and their phenomic and genomic characterization uncovers novel biology.</title>
        <authorList>
            <person name="Wiegand S."/>
            <person name="Jogler M."/>
            <person name="Boedeker C."/>
            <person name="Pinto D."/>
            <person name="Vollmers J."/>
            <person name="Rivas-Marin E."/>
            <person name="Kohn T."/>
            <person name="Peeters S.H."/>
            <person name="Heuer A."/>
            <person name="Rast P."/>
            <person name="Oberbeckmann S."/>
            <person name="Bunk B."/>
            <person name="Jeske O."/>
            <person name="Meyerdierks A."/>
            <person name="Storesund J.E."/>
            <person name="Kallscheuer N."/>
            <person name="Luecker S."/>
            <person name="Lage O.M."/>
            <person name="Pohl T."/>
            <person name="Merkel B.J."/>
            <person name="Hornburger P."/>
            <person name="Mueller R.-W."/>
            <person name="Bruemmer F."/>
            <person name="Labrenz M."/>
            <person name="Spormann A.M."/>
            <person name="Op den Camp H."/>
            <person name="Overmann J."/>
            <person name="Amann R."/>
            <person name="Jetten M.S.M."/>
            <person name="Mascher T."/>
            <person name="Medema M.H."/>
            <person name="Devos D.P."/>
            <person name="Kaster A.-K."/>
            <person name="Ovreas L."/>
            <person name="Rohde M."/>
            <person name="Galperin M.Y."/>
            <person name="Jogler C."/>
        </authorList>
    </citation>
    <scope>NUCLEOTIDE SEQUENCE [LARGE SCALE GENOMIC DNA]</scope>
    <source>
        <strain evidence="13 14">OJF2</strain>
    </source>
</reference>
<evidence type="ECO:0000256" key="8">
    <source>
        <dbReference type="ARBA" id="ARBA00023136"/>
    </source>
</evidence>
<feature type="domain" description="Cation/H+ exchanger transmembrane" evidence="12">
    <location>
        <begin position="77"/>
        <end position="489"/>
    </location>
</feature>
<evidence type="ECO:0000256" key="3">
    <source>
        <dbReference type="ARBA" id="ARBA00022449"/>
    </source>
</evidence>
<feature type="transmembrane region" description="Helical" evidence="10">
    <location>
        <begin position="430"/>
        <end position="453"/>
    </location>
</feature>
<dbReference type="PANTHER" id="PTHR43562:SF3">
    <property type="entry name" value="SODIUM ION_PROTON EXCHANGER (EUROFUNG)"/>
    <property type="match status" value="1"/>
</dbReference>
<evidence type="ECO:0000256" key="11">
    <source>
        <dbReference type="SAM" id="SignalP"/>
    </source>
</evidence>
<dbReference type="GO" id="GO:0016020">
    <property type="term" value="C:membrane"/>
    <property type="evidence" value="ECO:0007669"/>
    <property type="project" value="UniProtKB-SubCell"/>
</dbReference>
<dbReference type="AlphaFoldDB" id="A0A5B9W208"/>
<feature type="transmembrane region" description="Helical" evidence="10">
    <location>
        <begin position="308"/>
        <end position="330"/>
    </location>
</feature>
<feature type="transmembrane region" description="Helical" evidence="10">
    <location>
        <begin position="95"/>
        <end position="116"/>
    </location>
</feature>
<keyword evidence="7" id="KW-0406">Ion transport</keyword>
<dbReference type="EMBL" id="CP042997">
    <property type="protein sequence ID" value="QEH34035.1"/>
    <property type="molecule type" value="Genomic_DNA"/>
</dbReference>
<feature type="transmembrane region" description="Helical" evidence="10">
    <location>
        <begin position="177"/>
        <end position="198"/>
    </location>
</feature>
<evidence type="ECO:0000256" key="2">
    <source>
        <dbReference type="ARBA" id="ARBA00022448"/>
    </source>
</evidence>
<gene>
    <name evidence="13" type="primary">nhaS3</name>
    <name evidence="13" type="ORF">OJF2_25680</name>
</gene>
<dbReference type="Pfam" id="PF00999">
    <property type="entry name" value="Na_H_Exchanger"/>
    <property type="match status" value="1"/>
</dbReference>
<evidence type="ECO:0000256" key="9">
    <source>
        <dbReference type="ARBA" id="ARBA00023201"/>
    </source>
</evidence>
<accession>A0A5B9W208</accession>
<dbReference type="RefSeq" id="WP_148598710.1">
    <property type="nucleotide sequence ID" value="NZ_CP042997.1"/>
</dbReference>
<comment type="subcellular location">
    <subcellularLocation>
        <location evidence="1">Membrane</location>
        <topology evidence="1">Multi-pass membrane protein</topology>
    </subcellularLocation>
</comment>
<feature type="transmembrane region" description="Helical" evidence="10">
    <location>
        <begin position="237"/>
        <end position="261"/>
    </location>
</feature>
<feature type="transmembrane region" description="Helical" evidence="10">
    <location>
        <begin position="402"/>
        <end position="423"/>
    </location>
</feature>
<keyword evidence="4 10" id="KW-0812">Transmembrane</keyword>
<feature type="transmembrane region" description="Helical" evidence="10">
    <location>
        <begin position="65"/>
        <end position="83"/>
    </location>
</feature>
<dbReference type="Proteomes" id="UP000324233">
    <property type="component" value="Chromosome"/>
</dbReference>
<keyword evidence="3" id="KW-0050">Antiport</keyword>
<evidence type="ECO:0000256" key="5">
    <source>
        <dbReference type="ARBA" id="ARBA00022989"/>
    </source>
</evidence>
<dbReference type="GO" id="GO:0015297">
    <property type="term" value="F:antiporter activity"/>
    <property type="evidence" value="ECO:0007669"/>
    <property type="project" value="UniProtKB-KW"/>
</dbReference>
<feature type="transmembrane region" description="Helical" evidence="10">
    <location>
        <begin position="204"/>
        <end position="225"/>
    </location>
</feature>
<evidence type="ECO:0000256" key="4">
    <source>
        <dbReference type="ARBA" id="ARBA00022692"/>
    </source>
</evidence>
<evidence type="ECO:0000256" key="10">
    <source>
        <dbReference type="SAM" id="Phobius"/>
    </source>
</evidence>
<sequence precursor="true">MRRARSPFPAGWLLSILLAVLATWPQPARGQSEAAGLTKEAAVAEEARGGGGVGPAADAGAHDDPIAPVLLGVIVIILAARLGGHVFEVLKQPPVLGELVVGVVLGNLSLLGYHGLDFLKVVEGAGPATIGVDDHLRIAGISIDHLARIGIILLLFQVGLEANLADFRRVGLSAFRVAVLGVVAPMVLGFGVGAVLLPDRGWPVHLFLGAALSATSVGITARVLRDLGRATSPESQIVLGAAVIDDVLGLLVLSVVQGIVFSMGSASGGVREGFGLMSLVLIVAKACGFLVGALVLGQFVSRTVFKAASYLQGSGMLTVTALAICFFFSWIASRMGLAPIVGAFAAGLILEKVQYRELAERHERKELEELIRPLADLLVPIFFVMMGLQVDLRSLSDPSVLGLAAVLFVAAVVGKQVCAYGALEGGLDRLSIGVGMIPRGEVGLIFAAIGRQLQLNGKSVVDEGTYSALVLVVMATTLVTPPLLKFTLQRFAARSGAVPASG</sequence>
<dbReference type="InterPro" id="IPR038770">
    <property type="entry name" value="Na+/solute_symporter_sf"/>
</dbReference>
<evidence type="ECO:0000313" key="14">
    <source>
        <dbReference type="Proteomes" id="UP000324233"/>
    </source>
</evidence>
<keyword evidence="6" id="KW-0915">Sodium</keyword>
<keyword evidence="14" id="KW-1185">Reference proteome</keyword>
<organism evidence="13 14">
    <name type="scientific">Aquisphaera giovannonii</name>
    <dbReference type="NCBI Taxonomy" id="406548"/>
    <lineage>
        <taxon>Bacteria</taxon>
        <taxon>Pseudomonadati</taxon>
        <taxon>Planctomycetota</taxon>
        <taxon>Planctomycetia</taxon>
        <taxon>Isosphaerales</taxon>
        <taxon>Isosphaeraceae</taxon>
        <taxon>Aquisphaera</taxon>
    </lineage>
</organism>
<feature type="transmembrane region" description="Helical" evidence="10">
    <location>
        <begin position="273"/>
        <end position="296"/>
    </location>
</feature>
<keyword evidence="11" id="KW-0732">Signal</keyword>
<evidence type="ECO:0000256" key="6">
    <source>
        <dbReference type="ARBA" id="ARBA00023053"/>
    </source>
</evidence>
<proteinExistence type="predicted"/>
<keyword evidence="2" id="KW-0813">Transport</keyword>
<feature type="transmembrane region" description="Helical" evidence="10">
    <location>
        <begin position="465"/>
        <end position="484"/>
    </location>
</feature>